<dbReference type="FunFam" id="3.30.420.40:FF:000028">
    <property type="entry name" value="heat shock 70 kDa protein-like"/>
    <property type="match status" value="1"/>
</dbReference>
<evidence type="ECO:0000256" key="1">
    <source>
        <dbReference type="ARBA" id="ARBA00007381"/>
    </source>
</evidence>
<keyword evidence="3" id="KW-0067">ATP-binding</keyword>
<dbReference type="EMBL" id="JBDFQZ010000014">
    <property type="protein sequence ID" value="KAK9666605.1"/>
    <property type="molecule type" value="Genomic_DNA"/>
</dbReference>
<dbReference type="InterPro" id="IPR043129">
    <property type="entry name" value="ATPase_NBD"/>
</dbReference>
<keyword evidence="6" id="KW-1185">Reference proteome</keyword>
<dbReference type="Gene3D" id="3.30.420.40">
    <property type="match status" value="2"/>
</dbReference>
<organism evidence="4 6">
    <name type="scientific">Saponaria officinalis</name>
    <name type="common">Common soapwort</name>
    <name type="synonym">Lychnis saponaria</name>
    <dbReference type="NCBI Taxonomy" id="3572"/>
    <lineage>
        <taxon>Eukaryota</taxon>
        <taxon>Viridiplantae</taxon>
        <taxon>Streptophyta</taxon>
        <taxon>Embryophyta</taxon>
        <taxon>Tracheophyta</taxon>
        <taxon>Spermatophyta</taxon>
        <taxon>Magnoliopsida</taxon>
        <taxon>eudicotyledons</taxon>
        <taxon>Gunneridae</taxon>
        <taxon>Pentapetalae</taxon>
        <taxon>Caryophyllales</taxon>
        <taxon>Caryophyllaceae</taxon>
        <taxon>Caryophylleae</taxon>
        <taxon>Saponaria</taxon>
    </lineage>
</organism>
<dbReference type="Proteomes" id="UP001443914">
    <property type="component" value="Unassembled WGS sequence"/>
</dbReference>
<dbReference type="FunFam" id="3.30.30.30:FF:000003">
    <property type="entry name" value="Heat shock protein 9"/>
    <property type="match status" value="1"/>
</dbReference>
<dbReference type="Pfam" id="PF00012">
    <property type="entry name" value="HSP70"/>
    <property type="match status" value="1"/>
</dbReference>
<gene>
    <name evidence="4" type="ORF">RND81_14G197200</name>
    <name evidence="5" type="ORF">RND81_14G197600</name>
</gene>
<sequence>MAVSTILRNLRRCELRSIAPFKSVIGNGTASTVSPLTGQRLANLVRPFSSRPAGNDVIGRKFDDAETQKEMKLVPYKIVRAPNGDYWFELNGQQYYPSQIGAFYLMKLKETAKAYLGKTVPKAAYFNDAQRQAVKDARRMARLDAQSFINEYTATTLSYDPSNEKRLIAVFRLGGGTIDASICEFSNGVFEVEAVHSDVSLFKLWRIYRLCGSYGFFKPLRN</sequence>
<evidence type="ECO:0000256" key="2">
    <source>
        <dbReference type="ARBA" id="ARBA00022741"/>
    </source>
</evidence>
<accession>A0AAW1GVR9</accession>
<dbReference type="AlphaFoldDB" id="A0AAW1GVR9"/>
<proteinExistence type="inferred from homology"/>
<dbReference type="EMBL" id="JBDFQZ010000014">
    <property type="protein sequence ID" value="KAK9666601.1"/>
    <property type="molecule type" value="Genomic_DNA"/>
</dbReference>
<dbReference type="InterPro" id="IPR013126">
    <property type="entry name" value="Hsp_70_fam"/>
</dbReference>
<dbReference type="PANTHER" id="PTHR19375">
    <property type="entry name" value="HEAT SHOCK PROTEIN 70KDA"/>
    <property type="match status" value="1"/>
</dbReference>
<reference evidence="4 6" key="1">
    <citation type="submission" date="2024-03" db="EMBL/GenBank/DDBJ databases">
        <title>WGS assembly of Saponaria officinalis var. Norfolk2.</title>
        <authorList>
            <person name="Jenkins J."/>
            <person name="Shu S."/>
            <person name="Grimwood J."/>
            <person name="Barry K."/>
            <person name="Goodstein D."/>
            <person name="Schmutz J."/>
            <person name="Leebens-Mack J."/>
            <person name="Osbourn A."/>
        </authorList>
    </citation>
    <scope>NUCLEOTIDE SEQUENCE [LARGE SCALE GENOMIC DNA]</scope>
    <source>
        <strain evidence="6">cv. Norfolk2</strain>
        <strain evidence="4">JIC</strain>
        <tissue evidence="4">Leaf</tissue>
    </source>
</reference>
<dbReference type="PRINTS" id="PR00301">
    <property type="entry name" value="HEATSHOCK70"/>
</dbReference>
<evidence type="ECO:0000313" key="6">
    <source>
        <dbReference type="Proteomes" id="UP001443914"/>
    </source>
</evidence>
<evidence type="ECO:0000313" key="5">
    <source>
        <dbReference type="EMBL" id="KAK9666605.1"/>
    </source>
</evidence>
<dbReference type="Gene3D" id="3.30.30.30">
    <property type="match status" value="1"/>
</dbReference>
<evidence type="ECO:0000256" key="3">
    <source>
        <dbReference type="ARBA" id="ARBA00022840"/>
    </source>
</evidence>
<comment type="caution">
    <text evidence="4">The sequence shown here is derived from an EMBL/GenBank/DDBJ whole genome shotgun (WGS) entry which is preliminary data.</text>
</comment>
<dbReference type="GO" id="GO:0005524">
    <property type="term" value="F:ATP binding"/>
    <property type="evidence" value="ECO:0007669"/>
    <property type="project" value="UniProtKB-KW"/>
</dbReference>
<name>A0AAW1GVR9_SAPOF</name>
<comment type="similarity">
    <text evidence="1">Belongs to the heat shock protein 70 family.</text>
</comment>
<evidence type="ECO:0008006" key="7">
    <source>
        <dbReference type="Google" id="ProtNLM"/>
    </source>
</evidence>
<evidence type="ECO:0000313" key="4">
    <source>
        <dbReference type="EMBL" id="KAK9666601.1"/>
    </source>
</evidence>
<dbReference type="GO" id="GO:0140662">
    <property type="term" value="F:ATP-dependent protein folding chaperone"/>
    <property type="evidence" value="ECO:0007669"/>
    <property type="project" value="InterPro"/>
</dbReference>
<protein>
    <recommendedName>
        <fullName evidence="7">Tim44-like domain-containing protein</fullName>
    </recommendedName>
</protein>
<keyword evidence="2" id="KW-0547">Nucleotide-binding</keyword>
<dbReference type="SUPFAM" id="SSF53067">
    <property type="entry name" value="Actin-like ATPase domain"/>
    <property type="match status" value="1"/>
</dbReference>